<evidence type="ECO:0000256" key="1">
    <source>
        <dbReference type="SAM" id="MobiDB-lite"/>
    </source>
</evidence>
<keyword evidence="3" id="KW-1185">Reference proteome</keyword>
<gene>
    <name evidence="2" type="ORF">NPIL_132011</name>
</gene>
<dbReference type="AlphaFoldDB" id="A0A8X6TX57"/>
<accession>A0A8X6TX57</accession>
<evidence type="ECO:0000313" key="3">
    <source>
        <dbReference type="Proteomes" id="UP000887013"/>
    </source>
</evidence>
<comment type="caution">
    <text evidence="2">The sequence shown here is derived from an EMBL/GenBank/DDBJ whole genome shotgun (WGS) entry which is preliminary data.</text>
</comment>
<name>A0A8X6TX57_NEPPI</name>
<feature type="region of interest" description="Disordered" evidence="1">
    <location>
        <begin position="1"/>
        <end position="37"/>
    </location>
</feature>
<sequence length="97" mass="10486">MTPETKTETSDPEISHLQTTTIPEITPSAPRPALDMETSTTIDTNASSGESLDSFLESVRADALRANLSSIQNSSDYLSIAIFAENKLNCLSNFHVP</sequence>
<dbReference type="Proteomes" id="UP000887013">
    <property type="component" value="Unassembled WGS sequence"/>
</dbReference>
<reference evidence="2" key="1">
    <citation type="submission" date="2020-08" db="EMBL/GenBank/DDBJ databases">
        <title>Multicomponent nature underlies the extraordinary mechanical properties of spider dragline silk.</title>
        <authorList>
            <person name="Kono N."/>
            <person name="Nakamura H."/>
            <person name="Mori M."/>
            <person name="Yoshida Y."/>
            <person name="Ohtoshi R."/>
            <person name="Malay A.D."/>
            <person name="Moran D.A.P."/>
            <person name="Tomita M."/>
            <person name="Numata K."/>
            <person name="Arakawa K."/>
        </authorList>
    </citation>
    <scope>NUCLEOTIDE SEQUENCE</scope>
</reference>
<evidence type="ECO:0000313" key="2">
    <source>
        <dbReference type="EMBL" id="GFT59647.1"/>
    </source>
</evidence>
<proteinExistence type="predicted"/>
<organism evidence="2 3">
    <name type="scientific">Nephila pilipes</name>
    <name type="common">Giant wood spider</name>
    <name type="synonym">Nephila maculata</name>
    <dbReference type="NCBI Taxonomy" id="299642"/>
    <lineage>
        <taxon>Eukaryota</taxon>
        <taxon>Metazoa</taxon>
        <taxon>Ecdysozoa</taxon>
        <taxon>Arthropoda</taxon>
        <taxon>Chelicerata</taxon>
        <taxon>Arachnida</taxon>
        <taxon>Araneae</taxon>
        <taxon>Araneomorphae</taxon>
        <taxon>Entelegynae</taxon>
        <taxon>Araneoidea</taxon>
        <taxon>Nephilidae</taxon>
        <taxon>Nephila</taxon>
    </lineage>
</organism>
<dbReference type="EMBL" id="BMAW01018698">
    <property type="protein sequence ID" value="GFT59647.1"/>
    <property type="molecule type" value="Genomic_DNA"/>
</dbReference>
<protein>
    <submittedName>
        <fullName evidence="2">Uncharacterized protein</fullName>
    </submittedName>
</protein>